<accession>A0A0A9A155</accession>
<dbReference type="AlphaFoldDB" id="A0A0A9A155"/>
<name>A0A0A9A155_ARUDO</name>
<proteinExistence type="predicted"/>
<dbReference type="EMBL" id="GBRH01255160">
    <property type="protein sequence ID" value="JAD42735.1"/>
    <property type="molecule type" value="Transcribed_RNA"/>
</dbReference>
<reference evidence="1" key="2">
    <citation type="journal article" date="2015" name="Data Brief">
        <title>Shoot transcriptome of the giant reed, Arundo donax.</title>
        <authorList>
            <person name="Barrero R.A."/>
            <person name="Guerrero F.D."/>
            <person name="Moolhuijzen P."/>
            <person name="Goolsby J.A."/>
            <person name="Tidwell J."/>
            <person name="Bellgard S.E."/>
            <person name="Bellgard M.I."/>
        </authorList>
    </citation>
    <scope>NUCLEOTIDE SEQUENCE</scope>
    <source>
        <tissue evidence="1">Shoot tissue taken approximately 20 cm above the soil surface</tissue>
    </source>
</reference>
<evidence type="ECO:0000313" key="1">
    <source>
        <dbReference type="EMBL" id="JAD42735.1"/>
    </source>
</evidence>
<reference evidence="1" key="1">
    <citation type="submission" date="2014-09" db="EMBL/GenBank/DDBJ databases">
        <authorList>
            <person name="Magalhaes I.L.F."/>
            <person name="Oliveira U."/>
            <person name="Santos F.R."/>
            <person name="Vidigal T.H.D.A."/>
            <person name="Brescovit A.D."/>
            <person name="Santos A.J."/>
        </authorList>
    </citation>
    <scope>NUCLEOTIDE SEQUENCE</scope>
    <source>
        <tissue evidence="1">Shoot tissue taken approximately 20 cm above the soil surface</tissue>
    </source>
</reference>
<organism evidence="1">
    <name type="scientific">Arundo donax</name>
    <name type="common">Giant reed</name>
    <name type="synonym">Donax arundinaceus</name>
    <dbReference type="NCBI Taxonomy" id="35708"/>
    <lineage>
        <taxon>Eukaryota</taxon>
        <taxon>Viridiplantae</taxon>
        <taxon>Streptophyta</taxon>
        <taxon>Embryophyta</taxon>
        <taxon>Tracheophyta</taxon>
        <taxon>Spermatophyta</taxon>
        <taxon>Magnoliopsida</taxon>
        <taxon>Liliopsida</taxon>
        <taxon>Poales</taxon>
        <taxon>Poaceae</taxon>
        <taxon>PACMAD clade</taxon>
        <taxon>Arundinoideae</taxon>
        <taxon>Arundineae</taxon>
        <taxon>Arundo</taxon>
    </lineage>
</organism>
<protein>
    <submittedName>
        <fullName evidence="1">Uncharacterized protein</fullName>
    </submittedName>
</protein>
<sequence>MNFHEFPYFLSTTTHFTRSRSHKLADTLIVDILLLTSLLFNDHVMHNDTSCHDFSESVFVPKTGWSTNNNKSRLQNSKSSFYILPTCLLCLGKIFFLLPRGDGMVFTNVAH</sequence>